<dbReference type="EMBL" id="UYRV01012443">
    <property type="protein sequence ID" value="VDK58922.1"/>
    <property type="molecule type" value="Genomic_DNA"/>
</dbReference>
<dbReference type="Proteomes" id="UP000271889">
    <property type="component" value="Unassembled WGS sequence"/>
</dbReference>
<name>A0A3P6R7E7_CYLGO</name>
<evidence type="ECO:0000313" key="3">
    <source>
        <dbReference type="Proteomes" id="UP000271889"/>
    </source>
</evidence>
<proteinExistence type="predicted"/>
<keyword evidence="3" id="KW-1185">Reference proteome</keyword>
<dbReference type="AlphaFoldDB" id="A0A3P6R7E7"/>
<accession>A0A3P6R7E7</accession>
<feature type="compositionally biased region" description="Basic and acidic residues" evidence="1">
    <location>
        <begin position="65"/>
        <end position="79"/>
    </location>
</feature>
<organism evidence="2 3">
    <name type="scientific">Cylicostephanus goldi</name>
    <name type="common">Nematode worm</name>
    <dbReference type="NCBI Taxonomy" id="71465"/>
    <lineage>
        <taxon>Eukaryota</taxon>
        <taxon>Metazoa</taxon>
        <taxon>Ecdysozoa</taxon>
        <taxon>Nematoda</taxon>
        <taxon>Chromadorea</taxon>
        <taxon>Rhabditida</taxon>
        <taxon>Rhabditina</taxon>
        <taxon>Rhabditomorpha</taxon>
        <taxon>Strongyloidea</taxon>
        <taxon>Strongylidae</taxon>
        <taxon>Cylicostephanus</taxon>
    </lineage>
</organism>
<feature type="compositionally biased region" description="Polar residues" evidence="1">
    <location>
        <begin position="35"/>
        <end position="44"/>
    </location>
</feature>
<evidence type="ECO:0000256" key="1">
    <source>
        <dbReference type="SAM" id="MobiDB-lite"/>
    </source>
</evidence>
<evidence type="ECO:0000313" key="2">
    <source>
        <dbReference type="EMBL" id="VDK58922.1"/>
    </source>
</evidence>
<protein>
    <submittedName>
        <fullName evidence="2">Uncharacterized protein</fullName>
    </submittedName>
</protein>
<feature type="region of interest" description="Disordered" evidence="1">
    <location>
        <begin position="1"/>
        <end position="85"/>
    </location>
</feature>
<gene>
    <name evidence="2" type="ORF">CGOC_LOCUS4484</name>
</gene>
<reference evidence="2 3" key="1">
    <citation type="submission" date="2018-11" db="EMBL/GenBank/DDBJ databases">
        <authorList>
            <consortium name="Pathogen Informatics"/>
        </authorList>
    </citation>
    <scope>NUCLEOTIDE SEQUENCE [LARGE SCALE GENOMIC DNA]</scope>
</reference>
<sequence>MAKRAPKRAATDEHSSSNVSDPSMAAKGAKRTATEKQIGNTSGRSIVRKAAKRAAVDEQSNGKIGRKEPERKVKNEEKPSNGFTSPCDLLAESRIGFALTFCSSDSFILPHNKASSLKRRSSIFIEIYATLVISGEKLKLMGL</sequence>